<protein>
    <recommendedName>
        <fullName evidence="2">Abi family protein</fullName>
    </recommendedName>
</protein>
<accession>A0A6A8H817</accession>
<dbReference type="RefSeq" id="WP_003693858.1">
    <property type="nucleotide sequence ID" value="NZ_JADNNQ010000065.1"/>
</dbReference>
<sequence length="288" mass="33255">MAKSDLIKKLNINDFGPTKKQQTIIDHLGTYRFISYAKPLCRFGCTFQNVHDRIRLDKKLRQAVFSIIQEIEIDLNTRITSHLVEKYGPLCYQNIFSWCQTAGPNKYLKYDAVDRKIVEQEQKQLINTITHLSKNDKPENQSLLELSQHISLGELIHIYKLMSKRNRKEIASIYDCSANELISWMECIALYRNCCCHNGNLIDIKIETRPVTPRSYSKYLFRMKNTETTTNRFALGCVVILHLAKTINVEKEETDALKQAILALSNDKTTLESYGFVSREGFEGAFGE</sequence>
<proteinExistence type="predicted"/>
<dbReference type="InterPro" id="IPR011664">
    <property type="entry name" value="Abi_system_AbiD/AbiF-like"/>
</dbReference>
<name>A0A6A8H817_9LACO</name>
<organism evidence="1">
    <name type="scientific">Ligilactobacillus ruminis</name>
    <dbReference type="NCBI Taxonomy" id="1623"/>
    <lineage>
        <taxon>Bacteria</taxon>
        <taxon>Bacillati</taxon>
        <taxon>Bacillota</taxon>
        <taxon>Bacilli</taxon>
        <taxon>Lactobacillales</taxon>
        <taxon>Lactobacillaceae</taxon>
        <taxon>Ligilactobacillus</taxon>
    </lineage>
</organism>
<reference evidence="1" key="1">
    <citation type="journal article" date="2019" name="Nat. Med.">
        <title>A library of human gut bacterial isolates paired with longitudinal multiomics data enables mechanistic microbiome research.</title>
        <authorList>
            <person name="Poyet M."/>
            <person name="Groussin M."/>
            <person name="Gibbons S.M."/>
            <person name="Avila-Pacheco J."/>
            <person name="Jiang X."/>
            <person name="Kearney S.M."/>
            <person name="Perrotta A.R."/>
            <person name="Berdy B."/>
            <person name="Zhao S."/>
            <person name="Lieberman T.D."/>
            <person name="Swanson P.K."/>
            <person name="Smith M."/>
            <person name="Roesemann S."/>
            <person name="Alexander J.E."/>
            <person name="Rich S.A."/>
            <person name="Livny J."/>
            <person name="Vlamakis H."/>
            <person name="Clish C."/>
            <person name="Bullock K."/>
            <person name="Deik A."/>
            <person name="Scott J."/>
            <person name="Pierce K.A."/>
            <person name="Xavier R.J."/>
            <person name="Alm E.J."/>
        </authorList>
    </citation>
    <scope>NUCLEOTIDE SEQUENCE</scope>
    <source>
        <strain evidence="1">BIOML-A18</strain>
    </source>
</reference>
<dbReference type="EMBL" id="WKOD01000028">
    <property type="protein sequence ID" value="MSA69151.1"/>
    <property type="molecule type" value="Genomic_DNA"/>
</dbReference>
<evidence type="ECO:0000313" key="1">
    <source>
        <dbReference type="EMBL" id="MSA69151.1"/>
    </source>
</evidence>
<dbReference type="Pfam" id="PF07751">
    <property type="entry name" value="Abi_2"/>
    <property type="match status" value="1"/>
</dbReference>
<evidence type="ECO:0008006" key="2">
    <source>
        <dbReference type="Google" id="ProtNLM"/>
    </source>
</evidence>
<dbReference type="AlphaFoldDB" id="A0A6A8H817"/>
<gene>
    <name evidence="1" type="ORF">GKC89_08685</name>
</gene>
<comment type="caution">
    <text evidence="1">The sequence shown here is derived from an EMBL/GenBank/DDBJ whole genome shotgun (WGS) entry which is preliminary data.</text>
</comment>